<evidence type="ECO:0008006" key="3">
    <source>
        <dbReference type="Google" id="ProtNLM"/>
    </source>
</evidence>
<gene>
    <name evidence="1" type="ORF">HCCG_01958</name>
</gene>
<name>A0ABN0BD16_9HELI</name>
<evidence type="ECO:0000313" key="1">
    <source>
        <dbReference type="EMBL" id="EFR47410.1"/>
    </source>
</evidence>
<dbReference type="Proteomes" id="UP000005755">
    <property type="component" value="Unassembled WGS sequence"/>
</dbReference>
<organism evidence="1 2">
    <name type="scientific">Helicobacter cinaedi CCUG 18818 = ATCC BAA-847</name>
    <dbReference type="NCBI Taxonomy" id="537971"/>
    <lineage>
        <taxon>Bacteria</taxon>
        <taxon>Pseudomonadati</taxon>
        <taxon>Campylobacterota</taxon>
        <taxon>Epsilonproteobacteria</taxon>
        <taxon>Campylobacterales</taxon>
        <taxon>Helicobacteraceae</taxon>
        <taxon>Helicobacter</taxon>
    </lineage>
</organism>
<reference evidence="2" key="1">
    <citation type="journal article" date="2014" name="Genome Announc.">
        <title>Draft genome sequences of six enterohepatic helicobacter species isolated from humans and one from rhesus macaques.</title>
        <authorList>
            <person name="Shen Z."/>
            <person name="Sheh A."/>
            <person name="Young S.K."/>
            <person name="Abouelliel A."/>
            <person name="Ward D.V."/>
            <person name="Earl A.M."/>
            <person name="Fox J.G."/>
        </authorList>
    </citation>
    <scope>NUCLEOTIDE SEQUENCE [LARGE SCALE GENOMIC DNA]</scope>
    <source>
        <strain evidence="2">CCUG 18818</strain>
    </source>
</reference>
<proteinExistence type="predicted"/>
<dbReference type="EMBL" id="DS990393">
    <property type="protein sequence ID" value="EFR47410.1"/>
    <property type="molecule type" value="Genomic_DNA"/>
</dbReference>
<protein>
    <recommendedName>
        <fullName evidence="3">Transposase</fullName>
    </recommendedName>
</protein>
<evidence type="ECO:0000313" key="2">
    <source>
        <dbReference type="Proteomes" id="UP000005755"/>
    </source>
</evidence>
<sequence length="46" mass="5214">MTDNRKTLENLFGNIKQNILIANTPTQQSNTTKFICENFIPICNNG</sequence>
<accession>A0ABN0BD16</accession>
<keyword evidence="2" id="KW-1185">Reference proteome</keyword>